<dbReference type="AlphaFoldDB" id="A0A7D9I9L0"/>
<dbReference type="Proteomes" id="UP001152795">
    <property type="component" value="Unassembled WGS sequence"/>
</dbReference>
<gene>
    <name evidence="1" type="ORF">PACLA_8A031342</name>
</gene>
<proteinExistence type="predicted"/>
<evidence type="ECO:0000313" key="2">
    <source>
        <dbReference type="Proteomes" id="UP001152795"/>
    </source>
</evidence>
<evidence type="ECO:0000313" key="1">
    <source>
        <dbReference type="EMBL" id="CAB4000921.1"/>
    </source>
</evidence>
<organism evidence="1 2">
    <name type="scientific">Paramuricea clavata</name>
    <name type="common">Red gorgonian</name>
    <name type="synonym">Violescent sea-whip</name>
    <dbReference type="NCBI Taxonomy" id="317549"/>
    <lineage>
        <taxon>Eukaryota</taxon>
        <taxon>Metazoa</taxon>
        <taxon>Cnidaria</taxon>
        <taxon>Anthozoa</taxon>
        <taxon>Octocorallia</taxon>
        <taxon>Malacalcyonacea</taxon>
        <taxon>Plexauridae</taxon>
        <taxon>Paramuricea</taxon>
    </lineage>
</organism>
<protein>
    <submittedName>
        <fullName evidence="1">Uncharacterized protein</fullName>
    </submittedName>
</protein>
<reference evidence="1" key="1">
    <citation type="submission" date="2020-04" db="EMBL/GenBank/DDBJ databases">
        <authorList>
            <person name="Alioto T."/>
            <person name="Alioto T."/>
            <person name="Gomez Garrido J."/>
        </authorList>
    </citation>
    <scope>NUCLEOTIDE SEQUENCE</scope>
    <source>
        <strain evidence="1">A484AB</strain>
    </source>
</reference>
<keyword evidence="2" id="KW-1185">Reference proteome</keyword>
<name>A0A7D9I9L0_PARCT</name>
<comment type="caution">
    <text evidence="1">The sequence shown here is derived from an EMBL/GenBank/DDBJ whole genome shotgun (WGS) entry which is preliminary data.</text>
</comment>
<sequence>MKSLSVLVVLCFAINLSFSQVFRRCELQVYSEGLQCKCCNINSYLCSHHCCPLTHKCRHGRRPWCEGPGYSDENPGDRTQAIDKERADYDECDNDQAKSYQYLHSRRLTAFHVSHSGGL</sequence>
<dbReference type="OrthoDB" id="10343073at2759"/>
<accession>A0A7D9I9L0</accession>
<dbReference type="EMBL" id="CACRXK020003961">
    <property type="protein sequence ID" value="CAB4000921.1"/>
    <property type="molecule type" value="Genomic_DNA"/>
</dbReference>